<dbReference type="AlphaFoldDB" id="A0A7C0WS83"/>
<accession>A0A7C0WS83</accession>
<dbReference type="SUPFAM" id="SSF54001">
    <property type="entry name" value="Cysteine proteinases"/>
    <property type="match status" value="1"/>
</dbReference>
<dbReference type="InterPro" id="IPR038765">
    <property type="entry name" value="Papain-like_cys_pep_sf"/>
</dbReference>
<dbReference type="EMBL" id="DQZW01000200">
    <property type="protein sequence ID" value="HDL90094.1"/>
    <property type="molecule type" value="Genomic_DNA"/>
</dbReference>
<gene>
    <name evidence="2" type="ORF">ENG14_04245</name>
</gene>
<protein>
    <submittedName>
        <fullName evidence="2">Transglutaminase domain-containing protein</fullName>
    </submittedName>
</protein>
<dbReference type="SMART" id="SM00460">
    <property type="entry name" value="TGc"/>
    <property type="match status" value="1"/>
</dbReference>
<dbReference type="Pfam" id="PF01841">
    <property type="entry name" value="Transglut_core"/>
    <property type="match status" value="1"/>
</dbReference>
<reference evidence="2" key="1">
    <citation type="journal article" date="2020" name="mSystems">
        <title>Genome- and Community-Level Interaction Insights into Carbon Utilization and Element Cycling Functions of Hydrothermarchaeota in Hydrothermal Sediment.</title>
        <authorList>
            <person name="Zhou Z."/>
            <person name="Liu Y."/>
            <person name="Xu W."/>
            <person name="Pan J."/>
            <person name="Luo Z.H."/>
            <person name="Li M."/>
        </authorList>
    </citation>
    <scope>NUCLEOTIDE SEQUENCE [LARGE SCALE GENOMIC DNA]</scope>
    <source>
        <strain evidence="2">HyVt-19</strain>
    </source>
</reference>
<evidence type="ECO:0000259" key="1">
    <source>
        <dbReference type="SMART" id="SM00460"/>
    </source>
</evidence>
<organism evidence="2">
    <name type="scientific">Thermodesulforhabdus norvegica</name>
    <dbReference type="NCBI Taxonomy" id="39841"/>
    <lineage>
        <taxon>Bacteria</taxon>
        <taxon>Pseudomonadati</taxon>
        <taxon>Thermodesulfobacteriota</taxon>
        <taxon>Syntrophobacteria</taxon>
        <taxon>Syntrophobacterales</taxon>
        <taxon>Thermodesulforhabdaceae</taxon>
        <taxon>Thermodesulforhabdus</taxon>
    </lineage>
</organism>
<dbReference type="Gene3D" id="3.10.620.30">
    <property type="match status" value="1"/>
</dbReference>
<name>A0A7C0WS83_9BACT</name>
<comment type="caution">
    <text evidence="2">The sequence shown here is derived from an EMBL/GenBank/DDBJ whole genome shotgun (WGS) entry which is preliminary data.</text>
</comment>
<proteinExistence type="predicted"/>
<sequence>MQATEIKQYLEPTSIIDSNSGEIRSLAWQIAPSDIPDRERAVRLYLWVRDEVIYDPYSPFYKPEHYRASEVIKRKRGFCVPKASALCALYRASGIPARLGFADVKNHLASRRIVEWLGTDLFVYHGYVELFMNGRWIKVSPAFDKNLCARFGVPPLDFDGIHDAMLQAYAPPVDDETPDQEKLVGGKERRFMEYVRYHGTRKDVPIDEILEAWKAAYGTERVESWIRELEQSSHSTGDI</sequence>
<feature type="domain" description="Transglutaminase-like" evidence="1">
    <location>
        <begin position="71"/>
        <end position="143"/>
    </location>
</feature>
<dbReference type="PANTHER" id="PTHR33490">
    <property type="entry name" value="BLR5614 PROTEIN-RELATED"/>
    <property type="match status" value="1"/>
</dbReference>
<evidence type="ECO:0000313" key="2">
    <source>
        <dbReference type="EMBL" id="HDL90094.1"/>
    </source>
</evidence>
<dbReference type="PANTHER" id="PTHR33490:SF3">
    <property type="entry name" value="CONSERVED INTEGRAL MEMBRANE PROTEIN"/>
    <property type="match status" value="1"/>
</dbReference>
<dbReference type="Proteomes" id="UP000886355">
    <property type="component" value="Unassembled WGS sequence"/>
</dbReference>
<dbReference type="InterPro" id="IPR002931">
    <property type="entry name" value="Transglutaminase-like"/>
</dbReference>